<feature type="region of interest" description="Disordered" evidence="1">
    <location>
        <begin position="1"/>
        <end position="32"/>
    </location>
</feature>
<gene>
    <name evidence="2" type="ORF">MTP13_17835</name>
</gene>
<evidence type="ECO:0000313" key="3">
    <source>
        <dbReference type="Proteomes" id="UP000831304"/>
    </source>
</evidence>
<reference evidence="2 3" key="1">
    <citation type="submission" date="2022-03" db="EMBL/GenBank/DDBJ databases">
        <title>Agromyces sp. isolated from the gut of P. brevitarsis seulensis larvae.</title>
        <authorList>
            <person name="Won M."/>
            <person name="Kwon S.-W."/>
        </authorList>
    </citation>
    <scope>NUCLEOTIDE SEQUENCE [LARGE SCALE GENOMIC DNA]</scope>
    <source>
        <strain evidence="2 3">KACC 16215</strain>
    </source>
</reference>
<name>A0ABY4ASI9_9MICO</name>
<accession>A0ABY4ASI9</accession>
<organism evidence="2 3">
    <name type="scientific">Agromyces soli</name>
    <dbReference type="NCBI Taxonomy" id="659012"/>
    <lineage>
        <taxon>Bacteria</taxon>
        <taxon>Bacillati</taxon>
        <taxon>Actinomycetota</taxon>
        <taxon>Actinomycetes</taxon>
        <taxon>Micrococcales</taxon>
        <taxon>Microbacteriaceae</taxon>
        <taxon>Agromyces</taxon>
    </lineage>
</organism>
<proteinExistence type="predicted"/>
<dbReference type="EMBL" id="CP094533">
    <property type="protein sequence ID" value="UOE26141.1"/>
    <property type="molecule type" value="Genomic_DNA"/>
</dbReference>
<evidence type="ECO:0000313" key="2">
    <source>
        <dbReference type="EMBL" id="UOE26141.1"/>
    </source>
</evidence>
<keyword evidence="3" id="KW-1185">Reference proteome</keyword>
<protein>
    <submittedName>
        <fullName evidence="2">Uncharacterized protein</fullName>
    </submittedName>
</protein>
<dbReference type="Proteomes" id="UP000831304">
    <property type="component" value="Chromosome"/>
</dbReference>
<dbReference type="RefSeq" id="WP_243568979.1">
    <property type="nucleotide sequence ID" value="NZ_BAAARD010000006.1"/>
</dbReference>
<sequence>MSAADDPGGPELPDDAGLPGDGLPDGADPASAHLRAELRPRRLRGLGKLVHTVLLVAGEATSLGGPSVAELVVVRADTAAPVIRTKAGSLVEADGLLQQIRTDLESMTVAEFLAEWGHLKP</sequence>
<evidence type="ECO:0000256" key="1">
    <source>
        <dbReference type="SAM" id="MobiDB-lite"/>
    </source>
</evidence>